<accession>A0A3N4KTK1</accession>
<dbReference type="OrthoDB" id="4115389at2759"/>
<evidence type="ECO:0000313" key="3">
    <source>
        <dbReference type="Proteomes" id="UP000277580"/>
    </source>
</evidence>
<name>A0A3N4KTK1_9PEZI</name>
<proteinExistence type="predicted"/>
<dbReference type="Pfam" id="PF14420">
    <property type="entry name" value="Clr5"/>
    <property type="match status" value="1"/>
</dbReference>
<dbReference type="AlphaFoldDB" id="A0A3N4KTK1"/>
<dbReference type="STRING" id="1392247.A0A3N4KTK1"/>
<dbReference type="PANTHER" id="PTHR38788:SF3">
    <property type="entry name" value="CLR5 DOMAIN-CONTAINING PROTEIN"/>
    <property type="match status" value="1"/>
</dbReference>
<dbReference type="Proteomes" id="UP000277580">
    <property type="component" value="Unassembled WGS sequence"/>
</dbReference>
<feature type="domain" description="Clr5" evidence="1">
    <location>
        <begin position="1"/>
        <end position="54"/>
    </location>
</feature>
<reference evidence="2 3" key="1">
    <citation type="journal article" date="2018" name="Nat. Ecol. Evol.">
        <title>Pezizomycetes genomes reveal the molecular basis of ectomycorrhizal truffle lifestyle.</title>
        <authorList>
            <person name="Murat C."/>
            <person name="Payen T."/>
            <person name="Noel B."/>
            <person name="Kuo A."/>
            <person name="Morin E."/>
            <person name="Chen J."/>
            <person name="Kohler A."/>
            <person name="Krizsan K."/>
            <person name="Balestrini R."/>
            <person name="Da Silva C."/>
            <person name="Montanini B."/>
            <person name="Hainaut M."/>
            <person name="Levati E."/>
            <person name="Barry K.W."/>
            <person name="Belfiori B."/>
            <person name="Cichocki N."/>
            <person name="Clum A."/>
            <person name="Dockter R.B."/>
            <person name="Fauchery L."/>
            <person name="Guy J."/>
            <person name="Iotti M."/>
            <person name="Le Tacon F."/>
            <person name="Lindquist E.A."/>
            <person name="Lipzen A."/>
            <person name="Malagnac F."/>
            <person name="Mello A."/>
            <person name="Molinier V."/>
            <person name="Miyauchi S."/>
            <person name="Poulain J."/>
            <person name="Riccioni C."/>
            <person name="Rubini A."/>
            <person name="Sitrit Y."/>
            <person name="Splivallo R."/>
            <person name="Traeger S."/>
            <person name="Wang M."/>
            <person name="Zifcakova L."/>
            <person name="Wipf D."/>
            <person name="Zambonelli A."/>
            <person name="Paolocci F."/>
            <person name="Nowrousian M."/>
            <person name="Ottonello S."/>
            <person name="Baldrian P."/>
            <person name="Spatafora J.W."/>
            <person name="Henrissat B."/>
            <person name="Nagy L.G."/>
            <person name="Aury J.M."/>
            <person name="Wincker P."/>
            <person name="Grigoriev I.V."/>
            <person name="Bonfante P."/>
            <person name="Martin F.M."/>
        </authorList>
    </citation>
    <scope>NUCLEOTIDE SEQUENCE [LARGE SCALE GENOMIC DNA]</scope>
    <source>
        <strain evidence="2 3">CCBAS932</strain>
    </source>
</reference>
<dbReference type="InterPro" id="IPR025676">
    <property type="entry name" value="Clr5_dom"/>
</dbReference>
<dbReference type="EMBL" id="ML119121">
    <property type="protein sequence ID" value="RPB13837.1"/>
    <property type="molecule type" value="Genomic_DNA"/>
</dbReference>
<keyword evidence="3" id="KW-1185">Reference proteome</keyword>
<dbReference type="PANTHER" id="PTHR38788">
    <property type="entry name" value="CLR5 DOMAIN-CONTAINING PROTEIN"/>
    <property type="match status" value="1"/>
</dbReference>
<evidence type="ECO:0000259" key="1">
    <source>
        <dbReference type="Pfam" id="PF14420"/>
    </source>
</evidence>
<dbReference type="InParanoid" id="A0A3N4KTK1"/>
<sequence>MTKAWEREKSRMHDLYMVRGMKLSQMQLVMREQHNFLASERAYKQKFKEWKWFKKTPRNSGISLESMGVPVEPPLATTRQYRVQHTHHIPRHSSSSPVDSLGNHPGQMSTTNAYGGLGVNSDHAGYSDSQHTVLGLGNMHGSVQPIVRSSENYVSISLPPVSDLIPIEEGLKESVRSAALLLDSGKLDDAETFLEHAIKTLQWLRNCR</sequence>
<protein>
    <recommendedName>
        <fullName evidence="1">Clr5 domain-containing protein</fullName>
    </recommendedName>
</protein>
<evidence type="ECO:0000313" key="2">
    <source>
        <dbReference type="EMBL" id="RPB13837.1"/>
    </source>
</evidence>
<organism evidence="2 3">
    <name type="scientific">Morchella conica CCBAS932</name>
    <dbReference type="NCBI Taxonomy" id="1392247"/>
    <lineage>
        <taxon>Eukaryota</taxon>
        <taxon>Fungi</taxon>
        <taxon>Dikarya</taxon>
        <taxon>Ascomycota</taxon>
        <taxon>Pezizomycotina</taxon>
        <taxon>Pezizomycetes</taxon>
        <taxon>Pezizales</taxon>
        <taxon>Morchellaceae</taxon>
        <taxon>Morchella</taxon>
    </lineage>
</organism>
<gene>
    <name evidence="2" type="ORF">P167DRAFT_534811</name>
</gene>